<comment type="caution">
    <text evidence="1">The sequence shown here is derived from an EMBL/GenBank/DDBJ whole genome shotgun (WGS) entry which is preliminary data.</text>
</comment>
<sequence>MPATGIPNLSCVNVILPVRFDERQGSESFYDAVARLGASKALQEFLQHKTSAEYLIGSK</sequence>
<keyword evidence="2" id="KW-1185">Reference proteome</keyword>
<dbReference type="Proteomes" id="UP000301751">
    <property type="component" value="Unassembled WGS sequence"/>
</dbReference>
<evidence type="ECO:0000313" key="1">
    <source>
        <dbReference type="EMBL" id="GCL62557.1"/>
    </source>
</evidence>
<evidence type="ECO:0000313" key="2">
    <source>
        <dbReference type="Proteomes" id="UP000301751"/>
    </source>
</evidence>
<gene>
    <name evidence="1" type="ORF">AQPW35_16380</name>
</gene>
<dbReference type="EMBL" id="BJCL01000003">
    <property type="protein sequence ID" value="GCL62557.1"/>
    <property type="molecule type" value="Genomic_DNA"/>
</dbReference>
<dbReference type="AlphaFoldDB" id="A0A480AQD8"/>
<protein>
    <submittedName>
        <fullName evidence="1">Uncharacterized protein</fullName>
    </submittedName>
</protein>
<organism evidence="1 2">
    <name type="scientific">Pseudaquabacterium pictum</name>
    <dbReference type="NCBI Taxonomy" id="2315236"/>
    <lineage>
        <taxon>Bacteria</taxon>
        <taxon>Pseudomonadati</taxon>
        <taxon>Pseudomonadota</taxon>
        <taxon>Betaproteobacteria</taxon>
        <taxon>Burkholderiales</taxon>
        <taxon>Sphaerotilaceae</taxon>
        <taxon>Pseudaquabacterium</taxon>
    </lineage>
</organism>
<name>A0A480AQD8_9BURK</name>
<reference evidence="2" key="1">
    <citation type="submission" date="2019-03" db="EMBL/GenBank/DDBJ databases">
        <title>Aquabacterium pictum sp.nov., the first bacteriochlorophyll a-containing freshwater bacterium in the genus Aquabacterium of the class Betaproteobacteria.</title>
        <authorList>
            <person name="Hirose S."/>
            <person name="Tank M."/>
            <person name="Hara E."/>
            <person name="Tamaki H."/>
            <person name="Takaichi S."/>
            <person name="Haruta S."/>
            <person name="Hanada S."/>
        </authorList>
    </citation>
    <scope>NUCLEOTIDE SEQUENCE [LARGE SCALE GENOMIC DNA]</scope>
    <source>
        <strain evidence="2">W35</strain>
    </source>
</reference>
<proteinExistence type="predicted"/>
<accession>A0A480AQD8</accession>